<protein>
    <submittedName>
        <fullName evidence="2">MoxR family ATPase</fullName>
    </submittedName>
</protein>
<evidence type="ECO:0000313" key="3">
    <source>
        <dbReference type="Proteomes" id="UP000503129"/>
    </source>
</evidence>
<accession>A0A856MNF4</accession>
<proteinExistence type="predicted"/>
<organism evidence="2 3">
    <name type="scientific">Brasilonema sennae CENA114</name>
    <dbReference type="NCBI Taxonomy" id="415709"/>
    <lineage>
        <taxon>Bacteria</taxon>
        <taxon>Bacillati</taxon>
        <taxon>Cyanobacteriota</taxon>
        <taxon>Cyanophyceae</taxon>
        <taxon>Nostocales</taxon>
        <taxon>Scytonemataceae</taxon>
        <taxon>Brasilonema</taxon>
        <taxon>Bromeliae group (in: Brasilonema)</taxon>
    </lineage>
</organism>
<dbReference type="EMBL" id="CP030118">
    <property type="protein sequence ID" value="QDL11031.1"/>
    <property type="molecule type" value="Genomic_DNA"/>
</dbReference>
<dbReference type="InterPro" id="IPR003959">
    <property type="entry name" value="ATPase_AAA_core"/>
</dbReference>
<keyword evidence="3" id="KW-1185">Reference proteome</keyword>
<gene>
    <name evidence="2" type="ORF">DP114_26810</name>
</gene>
<dbReference type="SUPFAM" id="SSF52540">
    <property type="entry name" value="P-loop containing nucleoside triphosphate hydrolases"/>
    <property type="match status" value="1"/>
</dbReference>
<dbReference type="SMART" id="SM00382">
    <property type="entry name" value="AAA"/>
    <property type="match status" value="1"/>
</dbReference>
<feature type="domain" description="AAA+ ATPase" evidence="1">
    <location>
        <begin position="17"/>
        <end position="203"/>
    </location>
</feature>
<dbReference type="CDD" id="cd00009">
    <property type="entry name" value="AAA"/>
    <property type="match status" value="1"/>
</dbReference>
<name>A0A856MNF4_9CYAN</name>
<reference evidence="2 3" key="1">
    <citation type="submission" date="2018-06" db="EMBL/GenBank/DDBJ databases">
        <title>Comparative genomics of Brasilonema spp. strains.</title>
        <authorList>
            <person name="Alvarenga D.O."/>
            <person name="Fiore M.F."/>
            <person name="Varani A.M."/>
        </authorList>
    </citation>
    <scope>NUCLEOTIDE SEQUENCE [LARGE SCALE GENOMIC DNA]</scope>
    <source>
        <strain evidence="2 3">CENA114</strain>
    </source>
</reference>
<dbReference type="GO" id="GO:0005524">
    <property type="term" value="F:ATP binding"/>
    <property type="evidence" value="ECO:0007669"/>
    <property type="project" value="InterPro"/>
</dbReference>
<dbReference type="Gene3D" id="3.40.50.300">
    <property type="entry name" value="P-loop containing nucleotide triphosphate hydrolases"/>
    <property type="match status" value="1"/>
</dbReference>
<sequence>MFTYTQVNNRKSIILFRRRPLLVTGKPGTGKTSLAYAVAKELQLGEVLRWNITTRSTLQQGLYRYDAIGRLQDAQMSQDNKDNLAEIGKYIQLGSLGTALLPSKNPKVLLIDEMDKSDIDLPNDLLNIFEEGEFEIPELARIADKVSEIVVQTYDNQTTTIVKGKVQCQAFPFVILTSNGEREFPPAFLRRCLRLDLREPTREELEAIVKAHLGDIIGQADKVIEKFVNRRDKGDLATDQLLNAIYMLTRTADLPDSPMLDSGDDQEKEQKKEKFIERLLQYLSSTEGI</sequence>
<dbReference type="InterPro" id="IPR027417">
    <property type="entry name" value="P-loop_NTPase"/>
</dbReference>
<dbReference type="InterPro" id="IPR003593">
    <property type="entry name" value="AAA+_ATPase"/>
</dbReference>
<dbReference type="GO" id="GO:0016887">
    <property type="term" value="F:ATP hydrolysis activity"/>
    <property type="evidence" value="ECO:0007669"/>
    <property type="project" value="InterPro"/>
</dbReference>
<dbReference type="KEGG" id="bsen:DP114_26810"/>
<dbReference type="Proteomes" id="UP000503129">
    <property type="component" value="Chromosome"/>
</dbReference>
<evidence type="ECO:0000259" key="1">
    <source>
        <dbReference type="SMART" id="SM00382"/>
    </source>
</evidence>
<evidence type="ECO:0000313" key="2">
    <source>
        <dbReference type="EMBL" id="QDL11031.1"/>
    </source>
</evidence>
<dbReference type="Pfam" id="PF00004">
    <property type="entry name" value="AAA"/>
    <property type="match status" value="1"/>
</dbReference>
<dbReference type="AlphaFoldDB" id="A0A856MNF4"/>